<dbReference type="PANTHER" id="PTHR28259">
    <property type="entry name" value="FLUORIDE EXPORT PROTEIN 1-RELATED"/>
    <property type="match status" value="1"/>
</dbReference>
<evidence type="ECO:0000256" key="1">
    <source>
        <dbReference type="ARBA" id="ARBA00004651"/>
    </source>
</evidence>
<evidence type="ECO:0000256" key="3">
    <source>
        <dbReference type="ARBA" id="ARBA00022692"/>
    </source>
</evidence>
<keyword evidence="2" id="KW-1003">Cell membrane</keyword>
<dbReference type="NCBIfam" id="TIGR00494">
    <property type="entry name" value="crcB"/>
    <property type="match status" value="1"/>
</dbReference>
<evidence type="ECO:0000256" key="8">
    <source>
        <dbReference type="SAM" id="Phobius"/>
    </source>
</evidence>
<comment type="catalytic activity">
    <reaction evidence="7">
        <text>fluoride(in) = fluoride(out)</text>
        <dbReference type="Rhea" id="RHEA:76159"/>
        <dbReference type="ChEBI" id="CHEBI:17051"/>
    </reaction>
    <physiologicalReaction direction="left-to-right" evidence="7">
        <dbReference type="Rhea" id="RHEA:76160"/>
    </physiologicalReaction>
</comment>
<gene>
    <name evidence="9" type="ORF">MNBD_NITROSPIRAE03-901</name>
</gene>
<evidence type="ECO:0000256" key="4">
    <source>
        <dbReference type="ARBA" id="ARBA00022989"/>
    </source>
</evidence>
<feature type="transmembrane region" description="Helical" evidence="8">
    <location>
        <begin position="32"/>
        <end position="55"/>
    </location>
</feature>
<dbReference type="GO" id="GO:0005886">
    <property type="term" value="C:plasma membrane"/>
    <property type="evidence" value="ECO:0007669"/>
    <property type="project" value="UniProtKB-SubCell"/>
</dbReference>
<dbReference type="HAMAP" id="MF_00454">
    <property type="entry name" value="FluC"/>
    <property type="match status" value="1"/>
</dbReference>
<comment type="similarity">
    <text evidence="6">Belongs to the fluoride channel Fluc/FEX (TC 1.A.43) family.</text>
</comment>
<protein>
    <submittedName>
        <fullName evidence="9">Fluoride ion transporter CrcB</fullName>
    </submittedName>
</protein>
<accession>A0A3B1DY86</accession>
<keyword evidence="5 8" id="KW-0472">Membrane</keyword>
<dbReference type="Pfam" id="PF02537">
    <property type="entry name" value="CRCB"/>
    <property type="match status" value="1"/>
</dbReference>
<evidence type="ECO:0000256" key="2">
    <source>
        <dbReference type="ARBA" id="ARBA00022475"/>
    </source>
</evidence>
<organism evidence="9">
    <name type="scientific">hydrothermal vent metagenome</name>
    <dbReference type="NCBI Taxonomy" id="652676"/>
    <lineage>
        <taxon>unclassified sequences</taxon>
        <taxon>metagenomes</taxon>
        <taxon>ecological metagenomes</taxon>
    </lineage>
</organism>
<feature type="transmembrane region" description="Helical" evidence="8">
    <location>
        <begin position="7"/>
        <end position="26"/>
    </location>
</feature>
<sequence length="124" mass="13533">MYNILMIGIGGFIGAVTRFLISAWVGQKWGRSFPLGTFVVNITGCFFIGLAMTLFTERILASPSVRLFLTVGFLGAFTTFSTFEYETGSLLYDGEWLLSAANIVLSVAFGLIALKAGEMIARRI</sequence>
<keyword evidence="4 8" id="KW-1133">Transmembrane helix</keyword>
<reference evidence="9" key="1">
    <citation type="submission" date="2018-06" db="EMBL/GenBank/DDBJ databases">
        <authorList>
            <person name="Zhirakovskaya E."/>
        </authorList>
    </citation>
    <scope>NUCLEOTIDE SEQUENCE</scope>
</reference>
<dbReference type="AlphaFoldDB" id="A0A3B1DY86"/>
<dbReference type="GO" id="GO:1903425">
    <property type="term" value="F:fluoride transmembrane transporter activity"/>
    <property type="evidence" value="ECO:0007669"/>
    <property type="project" value="TreeGrafter"/>
</dbReference>
<keyword evidence="3 8" id="KW-0812">Transmembrane</keyword>
<evidence type="ECO:0000256" key="5">
    <source>
        <dbReference type="ARBA" id="ARBA00023136"/>
    </source>
</evidence>
<proteinExistence type="inferred from homology"/>
<name>A0A3B1DY86_9ZZZZ</name>
<dbReference type="PANTHER" id="PTHR28259:SF1">
    <property type="entry name" value="FLUORIDE EXPORT PROTEIN 1-RELATED"/>
    <property type="match status" value="1"/>
</dbReference>
<comment type="subcellular location">
    <subcellularLocation>
        <location evidence="1">Cell membrane</location>
        <topology evidence="1">Multi-pass membrane protein</topology>
    </subcellularLocation>
</comment>
<evidence type="ECO:0000313" key="9">
    <source>
        <dbReference type="EMBL" id="VAX33917.1"/>
    </source>
</evidence>
<dbReference type="InterPro" id="IPR003691">
    <property type="entry name" value="FluC"/>
</dbReference>
<dbReference type="EMBL" id="UOGI01000221">
    <property type="protein sequence ID" value="VAX33917.1"/>
    <property type="molecule type" value="Genomic_DNA"/>
</dbReference>
<feature type="transmembrane region" description="Helical" evidence="8">
    <location>
        <begin position="96"/>
        <end position="114"/>
    </location>
</feature>
<evidence type="ECO:0000256" key="7">
    <source>
        <dbReference type="ARBA" id="ARBA00035585"/>
    </source>
</evidence>
<evidence type="ECO:0000256" key="6">
    <source>
        <dbReference type="ARBA" id="ARBA00035120"/>
    </source>
</evidence>